<evidence type="ECO:0000256" key="1">
    <source>
        <dbReference type="ARBA" id="ARBA00040996"/>
    </source>
</evidence>
<sequence>MASPSKQSFPEGTGLLHGNRTRSYGSLVKSLSSRRVEHLLEPEDTLQGLALKYGVTMEQIKRANRLYTNDSIFLKKTLYIPIPQVLSNGLNLEEEEREASRPEREEARNRARKAAEGNPTSQRDLSAADFLRKLDSEIQQSKQAAAMKLQEGESAIVVEPPRSSRTASPQSEARQRSQLGPAPLTKASRTSTLKDREDEIFDL</sequence>
<feature type="region of interest" description="Disordered" evidence="2">
    <location>
        <begin position="141"/>
        <end position="203"/>
    </location>
</feature>
<dbReference type="PANTHER" id="PTHR20932:SF2">
    <property type="entry name" value="AND PUTATIVE PEPTIDOGLYCAN-BINDING DOMAIN-CONTAINING PROTEIN 1-RELATED"/>
    <property type="match status" value="1"/>
</dbReference>
<feature type="compositionally biased region" description="Polar residues" evidence="2">
    <location>
        <begin position="163"/>
        <end position="178"/>
    </location>
</feature>
<dbReference type="CDD" id="cd00118">
    <property type="entry name" value="LysM"/>
    <property type="match status" value="1"/>
</dbReference>
<dbReference type="Gene3D" id="3.10.350.10">
    <property type="entry name" value="LysM domain"/>
    <property type="match status" value="1"/>
</dbReference>
<dbReference type="SUPFAM" id="SSF54106">
    <property type="entry name" value="LysM domain"/>
    <property type="match status" value="1"/>
</dbReference>
<dbReference type="GO" id="GO:0005654">
    <property type="term" value="C:nucleoplasm"/>
    <property type="evidence" value="ECO:0007669"/>
    <property type="project" value="Ensembl"/>
</dbReference>
<feature type="region of interest" description="Disordered" evidence="2">
    <location>
        <begin position="1"/>
        <end position="21"/>
    </location>
</feature>
<organism evidence="4 5">
    <name type="scientific">Sphenodon punctatus</name>
    <name type="common">Tuatara</name>
    <name type="synonym">Hatteria punctata</name>
    <dbReference type="NCBI Taxonomy" id="8508"/>
    <lineage>
        <taxon>Eukaryota</taxon>
        <taxon>Metazoa</taxon>
        <taxon>Chordata</taxon>
        <taxon>Craniata</taxon>
        <taxon>Vertebrata</taxon>
        <taxon>Euteleostomi</taxon>
        <taxon>Lepidosauria</taxon>
        <taxon>Sphenodontia</taxon>
        <taxon>Sphenodontidae</taxon>
        <taxon>Sphenodon</taxon>
    </lineage>
</organism>
<dbReference type="PANTHER" id="PTHR20932">
    <property type="entry name" value="LYSM AND PUTATIVE PEPTIDOGLYCAN-BINDING DOMAIN-CONTAINING PROTEIN"/>
    <property type="match status" value="1"/>
</dbReference>
<proteinExistence type="predicted"/>
<dbReference type="InterPro" id="IPR018392">
    <property type="entry name" value="LysM"/>
</dbReference>
<dbReference type="Proteomes" id="UP000694392">
    <property type="component" value="Unplaced"/>
</dbReference>
<dbReference type="GeneTree" id="ENSGT00940000160002"/>
<feature type="compositionally biased region" description="Basic and acidic residues" evidence="2">
    <location>
        <begin position="98"/>
        <end position="115"/>
    </location>
</feature>
<dbReference type="InterPro" id="IPR045030">
    <property type="entry name" value="LYSM1-4"/>
</dbReference>
<protein>
    <recommendedName>
        <fullName evidence="1">LysM and putative peptidoglycan-binding domain-containing protein 1</fullName>
    </recommendedName>
</protein>
<dbReference type="InterPro" id="IPR036779">
    <property type="entry name" value="LysM_dom_sf"/>
</dbReference>
<feature type="region of interest" description="Disordered" evidence="2">
    <location>
        <begin position="92"/>
        <end position="126"/>
    </location>
</feature>
<dbReference type="AlphaFoldDB" id="A0A8D0L0P1"/>
<reference evidence="4" key="1">
    <citation type="submission" date="2025-08" db="UniProtKB">
        <authorList>
            <consortium name="Ensembl"/>
        </authorList>
    </citation>
    <scope>IDENTIFICATION</scope>
</reference>
<evidence type="ECO:0000313" key="5">
    <source>
        <dbReference type="Proteomes" id="UP000694392"/>
    </source>
</evidence>
<dbReference type="Pfam" id="PF01476">
    <property type="entry name" value="LysM"/>
    <property type="match status" value="1"/>
</dbReference>
<feature type="compositionally biased region" description="Polar residues" evidence="2">
    <location>
        <begin position="1"/>
        <end position="10"/>
    </location>
</feature>
<dbReference type="SMART" id="SM00257">
    <property type="entry name" value="LysM"/>
    <property type="match status" value="1"/>
</dbReference>
<evidence type="ECO:0000256" key="2">
    <source>
        <dbReference type="SAM" id="MobiDB-lite"/>
    </source>
</evidence>
<dbReference type="PROSITE" id="PS51782">
    <property type="entry name" value="LYSM"/>
    <property type="match status" value="1"/>
</dbReference>
<accession>A0A8D0L0P1</accession>
<feature type="domain" description="LysM" evidence="3">
    <location>
        <begin position="36"/>
        <end position="80"/>
    </location>
</feature>
<dbReference type="OMA" id="PMDFLKR"/>
<keyword evidence="5" id="KW-1185">Reference proteome</keyword>
<reference evidence="4" key="2">
    <citation type="submission" date="2025-09" db="UniProtKB">
        <authorList>
            <consortium name="Ensembl"/>
        </authorList>
    </citation>
    <scope>IDENTIFICATION</scope>
</reference>
<name>A0A8D0L0P1_SPHPU</name>
<gene>
    <name evidence="4" type="primary">LYSMD1</name>
</gene>
<evidence type="ECO:0000259" key="3">
    <source>
        <dbReference type="PROSITE" id="PS51782"/>
    </source>
</evidence>
<dbReference type="Ensembl" id="ENSSPUT00000000042.1">
    <property type="protein sequence ID" value="ENSSPUP00000000038.1"/>
    <property type="gene ID" value="ENSSPUG00000000071.1"/>
</dbReference>
<evidence type="ECO:0000313" key="4">
    <source>
        <dbReference type="Ensembl" id="ENSSPUP00000000038.1"/>
    </source>
</evidence>